<proteinExistence type="predicted"/>
<evidence type="ECO:0000313" key="2">
    <source>
        <dbReference type="Proteomes" id="UP001165439"/>
    </source>
</evidence>
<gene>
    <name evidence="1" type="ORF">LU674_001815</name>
</gene>
<evidence type="ECO:0000313" key="1">
    <source>
        <dbReference type="EMBL" id="MDM3951089.1"/>
    </source>
</evidence>
<protein>
    <submittedName>
        <fullName evidence="1">Uncharacterized protein</fullName>
    </submittedName>
</protein>
<reference evidence="1" key="1">
    <citation type="submission" date="2023-06" db="EMBL/GenBank/DDBJ databases">
        <title>MBL-encoding genomic islands in Pseudomonas spp. in Poland.</title>
        <authorList>
            <person name="Urbanowicz P."/>
            <person name="Izdebski R."/>
            <person name="Biedrzycka M."/>
            <person name="Gniadkowski M."/>
        </authorList>
    </citation>
    <scope>NUCLEOTIDE SEQUENCE</scope>
    <source>
        <strain evidence="1">NMI5768_13</strain>
    </source>
</reference>
<sequence>MKAAESAWQKQVSGALVVLQRQRLELEHKLGFWSLPSYAWIRRILGKPPISKEVTPQIEKIEHRMWVISSRYR</sequence>
<dbReference type="AlphaFoldDB" id="A0AAW7HDC9"/>
<dbReference type="RefSeq" id="WP_023383669.1">
    <property type="nucleotide sequence ID" value="NZ_JAJSRF020000001.1"/>
</dbReference>
<accession>A0AAW7HDC9</accession>
<name>A0AAW7HDC9_9PSED</name>
<comment type="caution">
    <text evidence="1">The sequence shown here is derived from an EMBL/GenBank/DDBJ whole genome shotgun (WGS) entry which is preliminary data.</text>
</comment>
<dbReference type="Proteomes" id="UP001165439">
    <property type="component" value="Unassembled WGS sequence"/>
</dbReference>
<organism evidence="1 2">
    <name type="scientific">Pseudomonas alloputida</name>
    <dbReference type="NCBI Taxonomy" id="1940621"/>
    <lineage>
        <taxon>Bacteria</taxon>
        <taxon>Pseudomonadati</taxon>
        <taxon>Pseudomonadota</taxon>
        <taxon>Gammaproteobacteria</taxon>
        <taxon>Pseudomonadales</taxon>
        <taxon>Pseudomonadaceae</taxon>
        <taxon>Pseudomonas</taxon>
    </lineage>
</organism>
<dbReference type="EMBL" id="JAJSRF020000001">
    <property type="protein sequence ID" value="MDM3951089.1"/>
    <property type="molecule type" value="Genomic_DNA"/>
</dbReference>